<dbReference type="HOGENOM" id="CLU_3311000_0_0_9"/>
<evidence type="ECO:0000313" key="2">
    <source>
        <dbReference type="Proteomes" id="UP000004968"/>
    </source>
</evidence>
<organism evidence="1 2">
    <name type="scientific">Hungatella hathewayi DSM 13479</name>
    <dbReference type="NCBI Taxonomy" id="566550"/>
    <lineage>
        <taxon>Bacteria</taxon>
        <taxon>Bacillati</taxon>
        <taxon>Bacillota</taxon>
        <taxon>Clostridia</taxon>
        <taxon>Lachnospirales</taxon>
        <taxon>Lachnospiraceae</taxon>
        <taxon>Hungatella</taxon>
    </lineage>
</organism>
<dbReference type="AlphaFoldDB" id="D3AAT2"/>
<comment type="caution">
    <text evidence="1">The sequence shown here is derived from an EMBL/GenBank/DDBJ whole genome shotgun (WGS) entry which is preliminary data.</text>
</comment>
<gene>
    <name evidence="1" type="ORF">CLOSTHATH_00703</name>
</gene>
<dbReference type="Proteomes" id="UP000004968">
    <property type="component" value="Unassembled WGS sequence"/>
</dbReference>
<dbReference type="EMBL" id="ACIO01000044">
    <property type="protein sequence ID" value="EFD01059.1"/>
    <property type="molecule type" value="Genomic_DNA"/>
</dbReference>
<accession>D3AAT2</accession>
<protein>
    <submittedName>
        <fullName evidence="1">Uncharacterized protein</fullName>
    </submittedName>
</protein>
<sequence length="39" mass="4383">MIRQKRGGNMIIRGDDAAAVKYRLLCPVIHFLKEGVLLS</sequence>
<proteinExistence type="predicted"/>
<reference evidence="1 2" key="1">
    <citation type="submission" date="2010-01" db="EMBL/GenBank/DDBJ databases">
        <authorList>
            <person name="Weinstock G."/>
            <person name="Sodergren E."/>
            <person name="Clifton S."/>
            <person name="Fulton L."/>
            <person name="Fulton B."/>
            <person name="Courtney L."/>
            <person name="Fronick C."/>
            <person name="Harrison M."/>
            <person name="Strong C."/>
            <person name="Farmer C."/>
            <person name="Delahaunty K."/>
            <person name="Markovic C."/>
            <person name="Hall O."/>
            <person name="Minx P."/>
            <person name="Tomlinson C."/>
            <person name="Mitreva M."/>
            <person name="Nelson J."/>
            <person name="Hou S."/>
            <person name="Wollam A."/>
            <person name="Pepin K.H."/>
            <person name="Johnson M."/>
            <person name="Bhonagiri V."/>
            <person name="Nash W.E."/>
            <person name="Warren W."/>
            <person name="Chinwalla A."/>
            <person name="Mardis E.R."/>
            <person name="Wilson R.K."/>
        </authorList>
    </citation>
    <scope>NUCLEOTIDE SEQUENCE [LARGE SCALE GENOMIC DNA]</scope>
    <source>
        <strain evidence="1 2">DSM 13479</strain>
    </source>
</reference>
<name>D3AAT2_9FIRM</name>
<evidence type="ECO:0000313" key="1">
    <source>
        <dbReference type="EMBL" id="EFD01059.1"/>
    </source>
</evidence>